<dbReference type="Pfam" id="PF02698">
    <property type="entry name" value="DUF218"/>
    <property type="match status" value="1"/>
</dbReference>
<accession>A0ABU8HBE2</accession>
<dbReference type="Proteomes" id="UP001312865">
    <property type="component" value="Unassembled WGS sequence"/>
</dbReference>
<comment type="caution">
    <text evidence="3">The sequence shown here is derived from an EMBL/GenBank/DDBJ whole genome shotgun (WGS) entry which is preliminary data.</text>
</comment>
<keyword evidence="1" id="KW-0812">Transmembrane</keyword>
<keyword evidence="4" id="KW-1185">Reference proteome</keyword>
<feature type="domain" description="DUF218" evidence="2">
    <location>
        <begin position="95"/>
        <end position="225"/>
    </location>
</feature>
<dbReference type="RefSeq" id="WP_336586074.1">
    <property type="nucleotide sequence ID" value="NZ_JBBAXC010000004.1"/>
</dbReference>
<feature type="transmembrane region" description="Helical" evidence="1">
    <location>
        <begin position="5"/>
        <end position="22"/>
    </location>
</feature>
<dbReference type="Gene3D" id="3.40.50.620">
    <property type="entry name" value="HUPs"/>
    <property type="match status" value="1"/>
</dbReference>
<dbReference type="EMBL" id="JBBAXC010000004">
    <property type="protein sequence ID" value="MEI5906638.1"/>
    <property type="molecule type" value="Genomic_DNA"/>
</dbReference>
<feature type="transmembrane region" description="Helical" evidence="1">
    <location>
        <begin position="62"/>
        <end position="84"/>
    </location>
</feature>
<feature type="transmembrane region" description="Helical" evidence="1">
    <location>
        <begin position="28"/>
        <end position="50"/>
    </location>
</feature>
<evidence type="ECO:0000256" key="1">
    <source>
        <dbReference type="SAM" id="Phobius"/>
    </source>
</evidence>
<evidence type="ECO:0000313" key="3">
    <source>
        <dbReference type="EMBL" id="MEI5906638.1"/>
    </source>
</evidence>
<dbReference type="CDD" id="cd06259">
    <property type="entry name" value="YdcF-like"/>
    <property type="match status" value="1"/>
</dbReference>
<name>A0ABU8HBE2_9BACI</name>
<evidence type="ECO:0000259" key="2">
    <source>
        <dbReference type="Pfam" id="PF02698"/>
    </source>
</evidence>
<reference evidence="3 4" key="1">
    <citation type="journal article" date="2018" name="J. Microbiol.">
        <title>Bacillus spongiae sp. nov., isolated from sponge of Jeju Island.</title>
        <authorList>
            <person name="Lee G.E."/>
            <person name="Im W.T."/>
            <person name="Park J.S."/>
        </authorList>
    </citation>
    <scope>NUCLEOTIDE SEQUENCE [LARGE SCALE GENOMIC DNA]</scope>
    <source>
        <strain evidence="3 4">135PIL107-10</strain>
    </source>
</reference>
<keyword evidence="1" id="KW-0472">Membrane</keyword>
<evidence type="ECO:0000313" key="4">
    <source>
        <dbReference type="Proteomes" id="UP001312865"/>
    </source>
</evidence>
<proteinExistence type="predicted"/>
<dbReference type="InterPro" id="IPR014729">
    <property type="entry name" value="Rossmann-like_a/b/a_fold"/>
</dbReference>
<organism evidence="3 4">
    <name type="scientific">Bacillus spongiae</name>
    <dbReference type="NCBI Taxonomy" id="2683610"/>
    <lineage>
        <taxon>Bacteria</taxon>
        <taxon>Bacillati</taxon>
        <taxon>Bacillota</taxon>
        <taxon>Bacilli</taxon>
        <taxon>Bacillales</taxon>
        <taxon>Bacillaceae</taxon>
        <taxon>Bacillus</taxon>
    </lineage>
</organism>
<sequence>MIKRIFYITGGLFFLYGLLLLTKNNFNLGILLFIVGGLVLFSLAMTFPFWKHMWLQKRWFRHGTKLLIILSVTMLFIMESLILYHTNDQSNQKVDYVLVLGAGIKNGQPSLLLENRLNTAVEYLQNNISTDVIVTGGIGQGETTSEAAVMKDYLLKQGIDEARIIIEDQATSTYENIAYSIPLMEESTDTKVLIITSDFHLFRAKMIADSLDLTPYGVGASVPFPIIPVVHTREIAAIVKTLIWDI</sequence>
<dbReference type="InterPro" id="IPR051599">
    <property type="entry name" value="Cell_Envelope_Assoc"/>
</dbReference>
<dbReference type="PANTHER" id="PTHR30336:SF4">
    <property type="entry name" value="ENVELOPE BIOGENESIS FACTOR ELYC"/>
    <property type="match status" value="1"/>
</dbReference>
<protein>
    <submittedName>
        <fullName evidence="3">YdcF family protein</fullName>
    </submittedName>
</protein>
<gene>
    <name evidence="3" type="ORF">WAK64_06155</name>
</gene>
<keyword evidence="1" id="KW-1133">Transmembrane helix</keyword>
<dbReference type="PANTHER" id="PTHR30336">
    <property type="entry name" value="INNER MEMBRANE PROTEIN, PROBABLE PERMEASE"/>
    <property type="match status" value="1"/>
</dbReference>
<dbReference type="InterPro" id="IPR003848">
    <property type="entry name" value="DUF218"/>
</dbReference>